<sequence>MDEPVFHIGRSPKVNKYAKKTKKQIKKNVKKQKKSRLSSVIQSRRLKRVGNLTVSKFIPYHGRRMHMPDGYNADKEVRSKVNRVLSQSIFKLIETSIDLEKIDHQIYSFECFSSIWKGPRCVQLYIANARKNDIFTWIRAREFLEKLPLLFGKINRFIRHWRLKRCIRNVKNTEDIATMEVPTQPVYIIDYSNRCSYVFQALTIKKAMERRLLQSEWMFVDAADPVNPYTNKTLSPCQLFSVLNQLEKYGHFSWILDRFRAMQFSITNFTVQYHQILKIEAIKNHFHFEKGTASETVIDFFTSYAEDIDYPSDRRSRLIRMIRFEPNHSLTKQWYSLAREYYISEQLHDPTRMLTITYCITALLQKSYAMTV</sequence>
<name>A0A6C0LPD9_9ZZZZ</name>
<accession>A0A6C0LPD9</accession>
<protein>
    <submittedName>
        <fullName evidence="1">Uncharacterized protein</fullName>
    </submittedName>
</protein>
<dbReference type="AlphaFoldDB" id="A0A6C0LPD9"/>
<dbReference type="EMBL" id="MN740536">
    <property type="protein sequence ID" value="QHU32230.1"/>
    <property type="molecule type" value="Genomic_DNA"/>
</dbReference>
<proteinExistence type="predicted"/>
<organism evidence="1">
    <name type="scientific">viral metagenome</name>
    <dbReference type="NCBI Taxonomy" id="1070528"/>
    <lineage>
        <taxon>unclassified sequences</taxon>
        <taxon>metagenomes</taxon>
        <taxon>organismal metagenomes</taxon>
    </lineage>
</organism>
<reference evidence="1" key="1">
    <citation type="journal article" date="2020" name="Nature">
        <title>Giant virus diversity and host interactions through global metagenomics.</title>
        <authorList>
            <person name="Schulz F."/>
            <person name="Roux S."/>
            <person name="Paez-Espino D."/>
            <person name="Jungbluth S."/>
            <person name="Walsh D.A."/>
            <person name="Denef V.J."/>
            <person name="McMahon K.D."/>
            <person name="Konstantinidis K.T."/>
            <person name="Eloe-Fadrosh E.A."/>
            <person name="Kyrpides N.C."/>
            <person name="Woyke T."/>
        </authorList>
    </citation>
    <scope>NUCLEOTIDE SEQUENCE</scope>
    <source>
        <strain evidence="1">GVMAG-M-3300027963-9</strain>
    </source>
</reference>
<evidence type="ECO:0000313" key="1">
    <source>
        <dbReference type="EMBL" id="QHU32230.1"/>
    </source>
</evidence>